<feature type="chain" id="PRO_5043573854" description="Secreted protein" evidence="1">
    <location>
        <begin position="19"/>
        <end position="70"/>
    </location>
</feature>
<reference evidence="2" key="2">
    <citation type="submission" date="2021-12" db="EMBL/GenBank/DDBJ databases">
        <title>Resequencing data analysis of finger millet.</title>
        <authorList>
            <person name="Hatakeyama M."/>
            <person name="Aluri S."/>
            <person name="Balachadran M.T."/>
            <person name="Sivarajan S.R."/>
            <person name="Poveda L."/>
            <person name="Shimizu-Inatsugi R."/>
            <person name="Schlapbach R."/>
            <person name="Sreeman S.M."/>
            <person name="Shimizu K.K."/>
        </authorList>
    </citation>
    <scope>NUCLEOTIDE SEQUENCE</scope>
</reference>
<evidence type="ECO:0008006" key="4">
    <source>
        <dbReference type="Google" id="ProtNLM"/>
    </source>
</evidence>
<organism evidence="2 3">
    <name type="scientific">Eleusine coracana subsp. coracana</name>
    <dbReference type="NCBI Taxonomy" id="191504"/>
    <lineage>
        <taxon>Eukaryota</taxon>
        <taxon>Viridiplantae</taxon>
        <taxon>Streptophyta</taxon>
        <taxon>Embryophyta</taxon>
        <taxon>Tracheophyta</taxon>
        <taxon>Spermatophyta</taxon>
        <taxon>Magnoliopsida</taxon>
        <taxon>Liliopsida</taxon>
        <taxon>Poales</taxon>
        <taxon>Poaceae</taxon>
        <taxon>PACMAD clade</taxon>
        <taxon>Chloridoideae</taxon>
        <taxon>Cynodonteae</taxon>
        <taxon>Eleusininae</taxon>
        <taxon>Eleusine</taxon>
    </lineage>
</organism>
<dbReference type="Proteomes" id="UP001054889">
    <property type="component" value="Unassembled WGS sequence"/>
</dbReference>
<evidence type="ECO:0000256" key="1">
    <source>
        <dbReference type="SAM" id="SignalP"/>
    </source>
</evidence>
<dbReference type="AlphaFoldDB" id="A0AAV5BXW3"/>
<gene>
    <name evidence="2" type="primary">ga07133</name>
    <name evidence="2" type="ORF">PR202_ga07133</name>
</gene>
<keyword evidence="3" id="KW-1185">Reference proteome</keyword>
<sequence length="70" mass="8205">MVVLLLCGWIFLSDICSSGNQYTWTRFCNFNSIYFCGWSVHVILAGSIYTWPRRVVYKENAICSPYLQRI</sequence>
<accession>A0AAV5BXW3</accession>
<reference evidence="2" key="1">
    <citation type="journal article" date="2018" name="DNA Res.">
        <title>Multiple hybrid de novo genome assembly of finger millet, an orphan allotetraploid crop.</title>
        <authorList>
            <person name="Hatakeyama M."/>
            <person name="Aluri S."/>
            <person name="Balachadran M.T."/>
            <person name="Sivarajan S.R."/>
            <person name="Patrignani A."/>
            <person name="Gruter S."/>
            <person name="Poveda L."/>
            <person name="Shimizu-Inatsugi R."/>
            <person name="Baeten J."/>
            <person name="Francoijs K.J."/>
            <person name="Nataraja K.N."/>
            <person name="Reddy Y.A.N."/>
            <person name="Phadnis S."/>
            <person name="Ravikumar R.L."/>
            <person name="Schlapbach R."/>
            <person name="Sreeman S.M."/>
            <person name="Shimizu K.K."/>
        </authorList>
    </citation>
    <scope>NUCLEOTIDE SEQUENCE</scope>
</reference>
<comment type="caution">
    <text evidence="2">The sequence shown here is derived from an EMBL/GenBank/DDBJ whole genome shotgun (WGS) entry which is preliminary data.</text>
</comment>
<feature type="signal peptide" evidence="1">
    <location>
        <begin position="1"/>
        <end position="18"/>
    </location>
</feature>
<evidence type="ECO:0000313" key="2">
    <source>
        <dbReference type="EMBL" id="GJM90817.1"/>
    </source>
</evidence>
<dbReference type="EMBL" id="BQKI01000003">
    <property type="protein sequence ID" value="GJM90817.1"/>
    <property type="molecule type" value="Genomic_DNA"/>
</dbReference>
<proteinExistence type="predicted"/>
<name>A0AAV5BXW3_ELECO</name>
<evidence type="ECO:0000313" key="3">
    <source>
        <dbReference type="Proteomes" id="UP001054889"/>
    </source>
</evidence>
<keyword evidence="1" id="KW-0732">Signal</keyword>
<protein>
    <recommendedName>
        <fullName evidence="4">Secreted protein</fullName>
    </recommendedName>
</protein>